<keyword evidence="3" id="KW-1185">Reference proteome</keyword>
<reference evidence="2 3" key="1">
    <citation type="journal article" date="2024" name="Plant J.">
        <title>Genome sequences and population genomics reveal climatic adaptation and genomic divergence between two closely related sweetgum species.</title>
        <authorList>
            <person name="Xu W.Q."/>
            <person name="Ren C.Q."/>
            <person name="Zhang X.Y."/>
            <person name="Comes H.P."/>
            <person name="Liu X.H."/>
            <person name="Li Y.G."/>
            <person name="Kettle C.J."/>
            <person name="Jalonen R."/>
            <person name="Gaisberger H."/>
            <person name="Ma Y.Z."/>
            <person name="Qiu Y.X."/>
        </authorList>
    </citation>
    <scope>NUCLEOTIDE SEQUENCE [LARGE SCALE GENOMIC DNA]</scope>
    <source>
        <strain evidence="2">Hangzhou</strain>
    </source>
</reference>
<comment type="caution">
    <text evidence="2">The sequence shown here is derived from an EMBL/GenBank/DDBJ whole genome shotgun (WGS) entry which is preliminary data.</text>
</comment>
<name>A0AAP0X7G5_LIQFO</name>
<dbReference type="PANTHER" id="PTHR21529:SF4">
    <property type="entry name" value="TPR AND ANKYRIN REPEAT-CONTAINING PROTEIN 1"/>
    <property type="match status" value="1"/>
</dbReference>
<dbReference type="AlphaFoldDB" id="A0AAP0X7G5"/>
<feature type="region of interest" description="Disordered" evidence="1">
    <location>
        <begin position="292"/>
        <end position="330"/>
    </location>
</feature>
<dbReference type="PANTHER" id="PTHR21529">
    <property type="entry name" value="MAMMARY TURMOR VIRUS RECEPTOR HOMOLOG 1, 2 MTVR1, 2"/>
    <property type="match status" value="1"/>
</dbReference>
<sequence>MEKTSEKKEKRVEPRVRSLIDLVFSWSIGDVLNRDLYKHKVKQIPKTFLSTTQYKNSFILPLIEETHADLFSAMTRVFSAPVREILSVEESKDYKPPNDLFYDVELKRLRDLENDAGGAYEPEVGDLIALTDVCFSDEFWKSMARIKSIEIRKEVITLLGKLSTGWREPHKKKNLTVMDGTSSQLLEQYRVNKQLNLVWTVDILEENSNHIQVLKVWDILPISEIPKLAKRLDVLFDNYTTAVMNRCKFKFIEGNIEVPMKWPMHLNADRSSRPPEADPVHFLSRPLASLSLRDESESSTTRNRLRTNDVPNQLPLTKPTDRSPLSCLIM</sequence>
<dbReference type="InterPro" id="IPR039904">
    <property type="entry name" value="TRANK1"/>
</dbReference>
<dbReference type="Proteomes" id="UP001415857">
    <property type="component" value="Unassembled WGS sequence"/>
</dbReference>
<evidence type="ECO:0000256" key="1">
    <source>
        <dbReference type="SAM" id="MobiDB-lite"/>
    </source>
</evidence>
<protein>
    <submittedName>
        <fullName evidence="2">Uncharacterized protein</fullName>
    </submittedName>
</protein>
<dbReference type="EMBL" id="JBBPBK010000003">
    <property type="protein sequence ID" value="KAK9287875.1"/>
    <property type="molecule type" value="Genomic_DNA"/>
</dbReference>
<gene>
    <name evidence="2" type="ORF">L1049_016317</name>
</gene>
<organism evidence="2 3">
    <name type="scientific">Liquidambar formosana</name>
    <name type="common">Formosan gum</name>
    <dbReference type="NCBI Taxonomy" id="63359"/>
    <lineage>
        <taxon>Eukaryota</taxon>
        <taxon>Viridiplantae</taxon>
        <taxon>Streptophyta</taxon>
        <taxon>Embryophyta</taxon>
        <taxon>Tracheophyta</taxon>
        <taxon>Spermatophyta</taxon>
        <taxon>Magnoliopsida</taxon>
        <taxon>eudicotyledons</taxon>
        <taxon>Gunneridae</taxon>
        <taxon>Pentapetalae</taxon>
        <taxon>Saxifragales</taxon>
        <taxon>Altingiaceae</taxon>
        <taxon>Liquidambar</taxon>
    </lineage>
</organism>
<evidence type="ECO:0000313" key="2">
    <source>
        <dbReference type="EMBL" id="KAK9287875.1"/>
    </source>
</evidence>
<proteinExistence type="predicted"/>
<accession>A0AAP0X7G5</accession>
<evidence type="ECO:0000313" key="3">
    <source>
        <dbReference type="Proteomes" id="UP001415857"/>
    </source>
</evidence>